<keyword evidence="10" id="KW-1185">Reference proteome</keyword>
<feature type="compositionally biased region" description="Polar residues" evidence="6">
    <location>
        <begin position="307"/>
        <end position="316"/>
    </location>
</feature>
<dbReference type="GO" id="GO:0016020">
    <property type="term" value="C:membrane"/>
    <property type="evidence" value="ECO:0007669"/>
    <property type="project" value="UniProtKB-SubCell"/>
</dbReference>
<dbReference type="STRING" id="1036611.A0A1L9PL80"/>
<organism evidence="9 10">
    <name type="scientific">Aspergillus versicolor CBS 583.65</name>
    <dbReference type="NCBI Taxonomy" id="1036611"/>
    <lineage>
        <taxon>Eukaryota</taxon>
        <taxon>Fungi</taxon>
        <taxon>Dikarya</taxon>
        <taxon>Ascomycota</taxon>
        <taxon>Pezizomycotina</taxon>
        <taxon>Eurotiomycetes</taxon>
        <taxon>Eurotiomycetidae</taxon>
        <taxon>Eurotiales</taxon>
        <taxon>Aspergillaceae</taxon>
        <taxon>Aspergillus</taxon>
        <taxon>Aspergillus subgen. Nidulantes</taxon>
    </lineage>
</organism>
<dbReference type="InterPro" id="IPR052337">
    <property type="entry name" value="SAT4-like"/>
</dbReference>
<evidence type="ECO:0000256" key="1">
    <source>
        <dbReference type="ARBA" id="ARBA00004141"/>
    </source>
</evidence>
<keyword evidence="3 7" id="KW-1133">Transmembrane helix</keyword>
<proteinExistence type="inferred from homology"/>
<evidence type="ECO:0000256" key="6">
    <source>
        <dbReference type="SAM" id="MobiDB-lite"/>
    </source>
</evidence>
<dbReference type="InterPro" id="IPR049326">
    <property type="entry name" value="Rhodopsin_dom_fungi"/>
</dbReference>
<feature type="transmembrane region" description="Helical" evidence="7">
    <location>
        <begin position="20"/>
        <end position="40"/>
    </location>
</feature>
<feature type="region of interest" description="Disordered" evidence="6">
    <location>
        <begin position="292"/>
        <end position="328"/>
    </location>
</feature>
<feature type="transmembrane region" description="Helical" evidence="7">
    <location>
        <begin position="182"/>
        <end position="203"/>
    </location>
</feature>
<dbReference type="GeneID" id="63727933"/>
<feature type="transmembrane region" description="Helical" evidence="7">
    <location>
        <begin position="101"/>
        <end position="123"/>
    </location>
</feature>
<dbReference type="Proteomes" id="UP000184073">
    <property type="component" value="Unassembled WGS sequence"/>
</dbReference>
<evidence type="ECO:0000256" key="2">
    <source>
        <dbReference type="ARBA" id="ARBA00022692"/>
    </source>
</evidence>
<feature type="domain" description="Rhodopsin" evidence="8">
    <location>
        <begin position="40"/>
        <end position="280"/>
    </location>
</feature>
<feature type="transmembrane region" description="Helical" evidence="7">
    <location>
        <begin position="135"/>
        <end position="162"/>
    </location>
</feature>
<dbReference type="OrthoDB" id="5429740at2759"/>
<feature type="transmembrane region" description="Helical" evidence="7">
    <location>
        <begin position="215"/>
        <end position="236"/>
    </location>
</feature>
<name>A0A1L9PL80_ASPVE</name>
<evidence type="ECO:0000259" key="8">
    <source>
        <dbReference type="Pfam" id="PF20684"/>
    </source>
</evidence>
<gene>
    <name evidence="9" type="ORF">ASPVEDRAFT_41780</name>
</gene>
<evidence type="ECO:0000256" key="5">
    <source>
        <dbReference type="ARBA" id="ARBA00038359"/>
    </source>
</evidence>
<dbReference type="EMBL" id="KV878129">
    <property type="protein sequence ID" value="OJJ02288.1"/>
    <property type="molecule type" value="Genomic_DNA"/>
</dbReference>
<dbReference type="Pfam" id="PF20684">
    <property type="entry name" value="Fung_rhodopsin"/>
    <property type="match status" value="1"/>
</dbReference>
<feature type="transmembrane region" description="Helical" evidence="7">
    <location>
        <begin position="60"/>
        <end position="81"/>
    </location>
</feature>
<keyword evidence="2 7" id="KW-0812">Transmembrane</keyword>
<evidence type="ECO:0000313" key="9">
    <source>
        <dbReference type="EMBL" id="OJJ02288.1"/>
    </source>
</evidence>
<protein>
    <recommendedName>
        <fullName evidence="8">Rhodopsin domain-containing protein</fullName>
    </recommendedName>
</protein>
<evidence type="ECO:0000256" key="7">
    <source>
        <dbReference type="SAM" id="Phobius"/>
    </source>
</evidence>
<keyword evidence="4 7" id="KW-0472">Membrane</keyword>
<dbReference type="PANTHER" id="PTHR33048:SF47">
    <property type="entry name" value="INTEGRAL MEMBRANE PROTEIN-RELATED"/>
    <property type="match status" value="1"/>
</dbReference>
<comment type="similarity">
    <text evidence="5">Belongs to the SAT4 family.</text>
</comment>
<evidence type="ECO:0000256" key="3">
    <source>
        <dbReference type="ARBA" id="ARBA00022989"/>
    </source>
</evidence>
<sequence>MSSAVIGKPPPGLDLSEDRIVQNDGIVAAVMAIATVFVGLRFWARTANRSASLEYDDWSLLVALAFAYGTGVCCILGGAYGIGKHIWVVEPDDVVQSMKIIFSYVILYATTVPMVKISVLLLYHRIFRFTYSIYVCAFLSIGYTISVSTTISLACVPTSFFWTQWVDPMSGGYCRINLYNFYLWNGVANLFTDVIILCVPIPVVWKLQMPRAQKFAICGIFLLGGFVCVATIVRIYTITKMKSSVDITWVIGDAMIWSNVEPCIGIVSACLPTLRPLLRRIPKLGLFSSRLTRGSRSNSKPGMPGTNPESITNTGNRPAYRSANGKRARFRPEEDEIYLTTDVGRGSSLRKYDEVLVTDESVGSENDSAPMQIRVKHNFQWTEENR</sequence>
<evidence type="ECO:0000313" key="10">
    <source>
        <dbReference type="Proteomes" id="UP000184073"/>
    </source>
</evidence>
<evidence type="ECO:0000256" key="4">
    <source>
        <dbReference type="ARBA" id="ARBA00023136"/>
    </source>
</evidence>
<dbReference type="PANTHER" id="PTHR33048">
    <property type="entry name" value="PTH11-LIKE INTEGRAL MEMBRANE PROTEIN (AFU_ORTHOLOGUE AFUA_5G11245)"/>
    <property type="match status" value="1"/>
</dbReference>
<dbReference type="AlphaFoldDB" id="A0A1L9PL80"/>
<dbReference type="VEuPathDB" id="FungiDB:ASPVEDRAFT_41780"/>
<reference evidence="10" key="1">
    <citation type="journal article" date="2017" name="Genome Biol.">
        <title>Comparative genomics reveals high biological diversity and specific adaptations in the industrially and medically important fungal genus Aspergillus.</title>
        <authorList>
            <person name="de Vries R.P."/>
            <person name="Riley R."/>
            <person name="Wiebenga A."/>
            <person name="Aguilar-Osorio G."/>
            <person name="Amillis S."/>
            <person name="Uchima C.A."/>
            <person name="Anderluh G."/>
            <person name="Asadollahi M."/>
            <person name="Askin M."/>
            <person name="Barry K."/>
            <person name="Battaglia E."/>
            <person name="Bayram O."/>
            <person name="Benocci T."/>
            <person name="Braus-Stromeyer S.A."/>
            <person name="Caldana C."/>
            <person name="Canovas D."/>
            <person name="Cerqueira G.C."/>
            <person name="Chen F."/>
            <person name="Chen W."/>
            <person name="Choi C."/>
            <person name="Clum A."/>
            <person name="Dos Santos R.A."/>
            <person name="Damasio A.R."/>
            <person name="Diallinas G."/>
            <person name="Emri T."/>
            <person name="Fekete E."/>
            <person name="Flipphi M."/>
            <person name="Freyberg S."/>
            <person name="Gallo A."/>
            <person name="Gournas C."/>
            <person name="Habgood R."/>
            <person name="Hainaut M."/>
            <person name="Harispe M.L."/>
            <person name="Henrissat B."/>
            <person name="Hilden K.S."/>
            <person name="Hope R."/>
            <person name="Hossain A."/>
            <person name="Karabika E."/>
            <person name="Karaffa L."/>
            <person name="Karanyi Z."/>
            <person name="Krasevec N."/>
            <person name="Kuo A."/>
            <person name="Kusch H."/>
            <person name="LaButti K."/>
            <person name="Lagendijk E.L."/>
            <person name="Lapidus A."/>
            <person name="Levasseur A."/>
            <person name="Lindquist E."/>
            <person name="Lipzen A."/>
            <person name="Logrieco A.F."/>
            <person name="MacCabe A."/>
            <person name="Maekelae M.R."/>
            <person name="Malavazi I."/>
            <person name="Melin P."/>
            <person name="Meyer V."/>
            <person name="Mielnichuk N."/>
            <person name="Miskei M."/>
            <person name="Molnar A.P."/>
            <person name="Mule G."/>
            <person name="Ngan C.Y."/>
            <person name="Orejas M."/>
            <person name="Orosz E."/>
            <person name="Ouedraogo J.P."/>
            <person name="Overkamp K.M."/>
            <person name="Park H.-S."/>
            <person name="Perrone G."/>
            <person name="Piumi F."/>
            <person name="Punt P.J."/>
            <person name="Ram A.F."/>
            <person name="Ramon A."/>
            <person name="Rauscher S."/>
            <person name="Record E."/>
            <person name="Riano-Pachon D.M."/>
            <person name="Robert V."/>
            <person name="Roehrig J."/>
            <person name="Ruller R."/>
            <person name="Salamov A."/>
            <person name="Salih N.S."/>
            <person name="Samson R.A."/>
            <person name="Sandor E."/>
            <person name="Sanguinetti M."/>
            <person name="Schuetze T."/>
            <person name="Sepcic K."/>
            <person name="Shelest E."/>
            <person name="Sherlock G."/>
            <person name="Sophianopoulou V."/>
            <person name="Squina F.M."/>
            <person name="Sun H."/>
            <person name="Susca A."/>
            <person name="Todd R.B."/>
            <person name="Tsang A."/>
            <person name="Unkles S.E."/>
            <person name="van de Wiele N."/>
            <person name="van Rossen-Uffink D."/>
            <person name="Oliveira J.V."/>
            <person name="Vesth T.C."/>
            <person name="Visser J."/>
            <person name="Yu J.-H."/>
            <person name="Zhou M."/>
            <person name="Andersen M.R."/>
            <person name="Archer D.B."/>
            <person name="Baker S.E."/>
            <person name="Benoit I."/>
            <person name="Brakhage A.A."/>
            <person name="Braus G.H."/>
            <person name="Fischer R."/>
            <person name="Frisvad J.C."/>
            <person name="Goldman G.H."/>
            <person name="Houbraken J."/>
            <person name="Oakley B."/>
            <person name="Pocsi I."/>
            <person name="Scazzocchio C."/>
            <person name="Seiboth B."/>
            <person name="vanKuyk P.A."/>
            <person name="Wortman J."/>
            <person name="Dyer P.S."/>
            <person name="Grigoriev I.V."/>
        </authorList>
    </citation>
    <scope>NUCLEOTIDE SEQUENCE [LARGE SCALE GENOMIC DNA]</scope>
    <source>
        <strain evidence="10">CBS 583.65</strain>
    </source>
</reference>
<dbReference type="RefSeq" id="XP_040668050.1">
    <property type="nucleotide sequence ID" value="XM_040812422.1"/>
</dbReference>
<comment type="subcellular location">
    <subcellularLocation>
        <location evidence="1">Membrane</location>
        <topology evidence="1">Multi-pass membrane protein</topology>
    </subcellularLocation>
</comment>
<accession>A0A1L9PL80</accession>